<dbReference type="SUPFAM" id="SSF51338">
    <property type="entry name" value="Composite domain of metallo-dependent hydrolases"/>
    <property type="match status" value="1"/>
</dbReference>
<keyword evidence="3" id="KW-1185">Reference proteome</keyword>
<dbReference type="PANTHER" id="PTHR43135">
    <property type="entry name" value="ALPHA-D-RIBOSE 1-METHYLPHOSPHONATE 5-TRIPHOSPHATE DIPHOSPHATASE"/>
    <property type="match status" value="1"/>
</dbReference>
<protein>
    <recommendedName>
        <fullName evidence="1">Amidohydrolase-related domain-containing protein</fullName>
    </recommendedName>
</protein>
<comment type="caution">
    <text evidence="2">The sequence shown here is derived from an EMBL/GenBank/DDBJ whole genome shotgun (WGS) entry which is preliminary data.</text>
</comment>
<sequence>MVGTDGSEGDAIHIEFDELEKAGISPLHVLQMTTLSGAEFLGRLDDMGTVEAGKNADLVLLDGDPIESVQNLHKINAVIRAGSYHSKDELDFIKKKYTNEK</sequence>
<dbReference type="PANTHER" id="PTHR43135:SF3">
    <property type="entry name" value="ALPHA-D-RIBOSE 1-METHYLPHOSPHONATE 5-TRIPHOSPHATE DIPHOSPHATASE"/>
    <property type="match status" value="1"/>
</dbReference>
<dbReference type="Pfam" id="PF01979">
    <property type="entry name" value="Amidohydro_1"/>
    <property type="match status" value="1"/>
</dbReference>
<dbReference type="AlphaFoldDB" id="A0A419T311"/>
<feature type="domain" description="Amidohydrolase-related" evidence="1">
    <location>
        <begin position="2"/>
        <end position="82"/>
    </location>
</feature>
<dbReference type="InterPro" id="IPR051781">
    <property type="entry name" value="Metallo-dep_Hydrolase"/>
</dbReference>
<name>A0A419T311_9FIRM</name>
<dbReference type="EMBL" id="MCIA01000015">
    <property type="protein sequence ID" value="RKD31851.1"/>
    <property type="molecule type" value="Genomic_DNA"/>
</dbReference>
<dbReference type="GO" id="GO:0016810">
    <property type="term" value="F:hydrolase activity, acting on carbon-nitrogen (but not peptide) bonds"/>
    <property type="evidence" value="ECO:0007669"/>
    <property type="project" value="InterPro"/>
</dbReference>
<dbReference type="Gene3D" id="3.20.20.140">
    <property type="entry name" value="Metal-dependent hydrolases"/>
    <property type="match status" value="1"/>
</dbReference>
<dbReference type="Gene3D" id="2.30.40.10">
    <property type="entry name" value="Urease, subunit C, domain 1"/>
    <property type="match status" value="1"/>
</dbReference>
<reference evidence="2 3" key="1">
    <citation type="submission" date="2016-08" db="EMBL/GenBank/DDBJ databases">
        <title>A new outlook on sporulation: Clostridium algidixylanolyticum.</title>
        <authorList>
            <person name="Poppleton D.I."/>
            <person name="Gribaldo S."/>
        </authorList>
    </citation>
    <scope>NUCLEOTIDE SEQUENCE [LARGE SCALE GENOMIC DNA]</scope>
    <source>
        <strain evidence="2 3">SPL73</strain>
    </source>
</reference>
<organism evidence="2 3">
    <name type="scientific">Lacrimispora algidixylanolytica</name>
    <dbReference type="NCBI Taxonomy" id="94868"/>
    <lineage>
        <taxon>Bacteria</taxon>
        <taxon>Bacillati</taxon>
        <taxon>Bacillota</taxon>
        <taxon>Clostridia</taxon>
        <taxon>Lachnospirales</taxon>
        <taxon>Lachnospiraceae</taxon>
        <taxon>Lacrimispora</taxon>
    </lineage>
</organism>
<gene>
    <name evidence="2" type="ORF">BET01_18955</name>
</gene>
<evidence type="ECO:0000313" key="3">
    <source>
        <dbReference type="Proteomes" id="UP000284277"/>
    </source>
</evidence>
<accession>A0A419T311</accession>
<dbReference type="Proteomes" id="UP000284277">
    <property type="component" value="Unassembled WGS sequence"/>
</dbReference>
<evidence type="ECO:0000313" key="2">
    <source>
        <dbReference type="EMBL" id="RKD31851.1"/>
    </source>
</evidence>
<evidence type="ECO:0000259" key="1">
    <source>
        <dbReference type="Pfam" id="PF01979"/>
    </source>
</evidence>
<dbReference type="InterPro" id="IPR011059">
    <property type="entry name" value="Metal-dep_hydrolase_composite"/>
</dbReference>
<dbReference type="InterPro" id="IPR006680">
    <property type="entry name" value="Amidohydro-rel"/>
</dbReference>
<proteinExistence type="predicted"/>